<evidence type="ECO:0000313" key="1">
    <source>
        <dbReference type="EMBL" id="MDR7072710.1"/>
    </source>
</evidence>
<evidence type="ECO:0000313" key="2">
    <source>
        <dbReference type="Proteomes" id="UP001258181"/>
    </source>
</evidence>
<dbReference type="InterPro" id="IPR024562">
    <property type="entry name" value="YqhG"/>
</dbReference>
<keyword evidence="2" id="KW-1185">Reference proteome</keyword>
<protein>
    <recommendedName>
        <fullName evidence="3">YqhG</fullName>
    </recommendedName>
</protein>
<organism evidence="1 2">
    <name type="scientific">Fictibacillus barbaricus</name>
    <dbReference type="NCBI Taxonomy" id="182136"/>
    <lineage>
        <taxon>Bacteria</taxon>
        <taxon>Bacillati</taxon>
        <taxon>Bacillota</taxon>
        <taxon>Bacilli</taxon>
        <taxon>Bacillales</taxon>
        <taxon>Fictibacillaceae</taxon>
        <taxon>Fictibacillus</taxon>
    </lineage>
</organism>
<dbReference type="Pfam" id="PF11079">
    <property type="entry name" value="YqhG"/>
    <property type="match status" value="1"/>
</dbReference>
<dbReference type="EMBL" id="JAVDWA010000002">
    <property type="protein sequence ID" value="MDR7072710.1"/>
    <property type="molecule type" value="Genomic_DNA"/>
</dbReference>
<comment type="caution">
    <text evidence="1">The sequence shown here is derived from an EMBL/GenBank/DDBJ whole genome shotgun (WGS) entry which is preliminary data.</text>
</comment>
<evidence type="ECO:0008006" key="3">
    <source>
        <dbReference type="Google" id="ProtNLM"/>
    </source>
</evidence>
<gene>
    <name evidence="1" type="ORF">J2X07_001687</name>
</gene>
<dbReference type="Proteomes" id="UP001258181">
    <property type="component" value="Unassembled WGS sequence"/>
</dbReference>
<name>A0ABU1TZV5_9BACL</name>
<accession>A0ABU1TZV5</accession>
<reference evidence="1 2" key="1">
    <citation type="submission" date="2023-07" db="EMBL/GenBank/DDBJ databases">
        <title>Sorghum-associated microbial communities from plants grown in Nebraska, USA.</title>
        <authorList>
            <person name="Schachtman D."/>
        </authorList>
    </citation>
    <scope>NUCLEOTIDE SEQUENCE [LARGE SCALE GENOMIC DNA]</scope>
    <source>
        <strain evidence="1 2">BE211</strain>
    </source>
</reference>
<dbReference type="RefSeq" id="WP_310257998.1">
    <property type="nucleotide sequence ID" value="NZ_JAVDWA010000002.1"/>
</dbReference>
<proteinExistence type="predicted"/>
<sequence>MQQHEIHRFLERYFDANECRILEKNFSYMKVQLTVDLDKVLMNRPFYWHYLEKTGGTPNPMTLTLVTGQQPTPDGKGEFIHFGSPRLHQIFASSKKLASFIRLYESVPQQGAQVPLIPWLCLNVKVTYQCDQKKDQVLSYGIQLINGTIENQFHQRLQKLLLTKRIPDFCYTLSPFIKPESALKRIEGRIQETINQDEHTWADEAINRWKEDEELLESFYEEVETKPESYHVEKEALRTQYEPKIMVEIINGGLFYLAR</sequence>